<keyword evidence="9" id="KW-1185">Reference proteome</keyword>
<accession>A0ABT6VME8</accession>
<dbReference type="NCBIfam" id="TIGR00229">
    <property type="entry name" value="sensory_box"/>
    <property type="match status" value="2"/>
</dbReference>
<dbReference type="NCBIfam" id="TIGR00254">
    <property type="entry name" value="GGDEF"/>
    <property type="match status" value="1"/>
</dbReference>
<dbReference type="InterPro" id="IPR035919">
    <property type="entry name" value="EAL_sf"/>
</dbReference>
<dbReference type="Pfam" id="PF08448">
    <property type="entry name" value="PAS_4"/>
    <property type="match status" value="1"/>
</dbReference>
<evidence type="ECO:0000313" key="8">
    <source>
        <dbReference type="EMBL" id="MDI5935161.1"/>
    </source>
</evidence>
<organism evidence="8 9">
    <name type="scientific">Halomonas kalidii</name>
    <dbReference type="NCBI Taxonomy" id="3043293"/>
    <lineage>
        <taxon>Bacteria</taxon>
        <taxon>Pseudomonadati</taxon>
        <taxon>Pseudomonadota</taxon>
        <taxon>Gammaproteobacteria</taxon>
        <taxon>Oceanospirillales</taxon>
        <taxon>Halomonadaceae</taxon>
        <taxon>Halomonas</taxon>
    </lineage>
</organism>
<dbReference type="InterPro" id="IPR001789">
    <property type="entry name" value="Sig_transdc_resp-reg_receiver"/>
</dbReference>
<feature type="domain" description="GGDEF" evidence="7">
    <location>
        <begin position="766"/>
        <end position="899"/>
    </location>
</feature>
<dbReference type="Pfam" id="PF00990">
    <property type="entry name" value="GGDEF"/>
    <property type="match status" value="1"/>
</dbReference>
<keyword evidence="1" id="KW-0597">Phosphoprotein</keyword>
<keyword evidence="2" id="KW-0472">Membrane</keyword>
<evidence type="ECO:0000259" key="4">
    <source>
        <dbReference type="PROSITE" id="PS50112"/>
    </source>
</evidence>
<feature type="transmembrane region" description="Helical" evidence="2">
    <location>
        <begin position="12"/>
        <end position="34"/>
    </location>
</feature>
<dbReference type="EMBL" id="JASCQO010000041">
    <property type="protein sequence ID" value="MDI5935161.1"/>
    <property type="molecule type" value="Genomic_DNA"/>
</dbReference>
<evidence type="ECO:0000259" key="7">
    <source>
        <dbReference type="PROSITE" id="PS50887"/>
    </source>
</evidence>
<feature type="transmembrane region" description="Helical" evidence="2">
    <location>
        <begin position="138"/>
        <end position="156"/>
    </location>
</feature>
<dbReference type="PANTHER" id="PTHR44757">
    <property type="entry name" value="DIGUANYLATE CYCLASE DGCP"/>
    <property type="match status" value="1"/>
</dbReference>
<evidence type="ECO:0000259" key="3">
    <source>
        <dbReference type="PROSITE" id="PS50110"/>
    </source>
</evidence>
<evidence type="ECO:0000259" key="6">
    <source>
        <dbReference type="PROSITE" id="PS50883"/>
    </source>
</evidence>
<dbReference type="PROSITE" id="PS50112">
    <property type="entry name" value="PAS"/>
    <property type="match status" value="2"/>
</dbReference>
<dbReference type="RefSeq" id="WP_282722611.1">
    <property type="nucleotide sequence ID" value="NZ_JASCQO010000041.1"/>
</dbReference>
<feature type="domain" description="PAC" evidence="5">
    <location>
        <begin position="680"/>
        <end position="734"/>
    </location>
</feature>
<dbReference type="InterPro" id="IPR011006">
    <property type="entry name" value="CheY-like_superfamily"/>
</dbReference>
<dbReference type="Pfam" id="PF00563">
    <property type="entry name" value="EAL"/>
    <property type="match status" value="1"/>
</dbReference>
<dbReference type="InterPro" id="IPR035965">
    <property type="entry name" value="PAS-like_dom_sf"/>
</dbReference>
<proteinExistence type="predicted"/>
<dbReference type="Proteomes" id="UP001244242">
    <property type="component" value="Unassembled WGS sequence"/>
</dbReference>
<dbReference type="SUPFAM" id="SSF55073">
    <property type="entry name" value="Nucleotide cyclase"/>
    <property type="match status" value="1"/>
</dbReference>
<feature type="transmembrane region" description="Helical" evidence="2">
    <location>
        <begin position="72"/>
        <end position="90"/>
    </location>
</feature>
<dbReference type="CDD" id="cd01949">
    <property type="entry name" value="GGDEF"/>
    <property type="match status" value="1"/>
</dbReference>
<dbReference type="CDD" id="cd01948">
    <property type="entry name" value="EAL"/>
    <property type="match status" value="1"/>
</dbReference>
<dbReference type="InterPro" id="IPR013656">
    <property type="entry name" value="PAS_4"/>
</dbReference>
<keyword evidence="2" id="KW-0812">Transmembrane</keyword>
<keyword evidence="2" id="KW-1133">Transmembrane helix</keyword>
<dbReference type="PROSITE" id="PS50887">
    <property type="entry name" value="GGDEF"/>
    <property type="match status" value="1"/>
</dbReference>
<dbReference type="Pfam" id="PF13426">
    <property type="entry name" value="PAS_9"/>
    <property type="match status" value="1"/>
</dbReference>
<feature type="transmembrane region" description="Helical" evidence="2">
    <location>
        <begin position="110"/>
        <end position="126"/>
    </location>
</feature>
<dbReference type="InterPro" id="IPR001633">
    <property type="entry name" value="EAL_dom"/>
</dbReference>
<dbReference type="SUPFAM" id="SSF52172">
    <property type="entry name" value="CheY-like"/>
    <property type="match status" value="1"/>
</dbReference>
<sequence length="1311" mass="146771">MKRHALISQHFKVLLALTCLSLGGLGMLEVLMQWGPPLDIQIVIVPDSALALGLFGLALLSGLRGALAWSRGWASALLAMGIYGVAHNLIAGGSQPVISLLTGHPVTGTGMAAIFMLQALSLLLSGEPGRWARRLSLILRRLLVLIGAALLLVGWLPDLALPDAFEHPFIHPHAGSIASLFVLASGLAVPLPWHASPSRDSMPAHLALMAGLVGALLSTGGWLLFSQQKLESLAEKSHLVLAQVQSSAEHSLEDHVQLIQRQANRWEALGQLPSPALWRQESRSYLDDFPALDLLGVFDHDFQPVRLAIRPTQSREWLAKLLAPSPSRGRLSLALDGDGQRLSPVMMNPDGDPIVMLALPLATVDGDHWLIASLNVETLLHREIVQDTDKFNVHIHEGAQRLFSSRPATDPSELFTAGEQLIDLPFERRWRLSSHLDVRTLKLSSVLPTLLLISGLAFTLLLMTSLGLHRVGERHRQRLKDNQHTLREALQERDQFFTLSLELFCRVDLEGRFLQINPAIERLLGYPADRLVGGHYSALVREEDHPAIDTAITQLGNGQPIRELEARVRDASGREHWVEINAALGEERVIYVVARDITNRKRAESQLRILERSVESSVNGVVIVDAKQRDLPIVYVNPAFEHITGYSRQEAIGRNCRFLQGENTEPRDRKALREGIALKRDLHVVVRNYRRDGSTFWNDLYISPVSDETGEVTHFIGVQNDISTQREYQSQLAYNTNHDALTGLPNRSLLEERLRQDCQIASRYRRHLAVLFVDLDGFKPINDTLGHGIGDRILVEVARRLEQQLRHVDTVARFGGDEFVVVLPDLAREGDVMPVVERLLASLSTPYLADGNELHITASIGIAFSDGDVEHSMQLIQQATLAMYRAKRQGRNTSHWYTHDLKQRVSERVSMRNALQRAIEEQQFELHYQPQIHGPSGQIIGVEALVRWHHPEQGFISPADFIGLAEETGQIVPISDWVLATACRDGKRLNTLGLGRFITAVNVSPMQFRRVGFVAGVLQTLETAQLDADLLELELTEGILMESSETAIDILQELRAHGITIAIDDFGTGYSSLSYLKYLPINKIKIDRTFVKEVISDQRDAAIIQGVAAMATRLQLKVVAEGVETQAQYAYLSKQLCDTFQGYYFARPMPLEDLITFLGEHHQARSLEQARRDGEQGRQTLLLLDDEANILRALKRVLRRDGYHILTADTARQAFEMLATEEVEVIISDQRMPEMSGTEFLHRAKDLYPETIQIVLSGYTDLKTVTEAINEGAIYKFLTKPWDDDELRLVVQQAFRKAALQRVKRHHQRDH</sequence>
<dbReference type="PROSITE" id="PS50883">
    <property type="entry name" value="EAL"/>
    <property type="match status" value="1"/>
</dbReference>
<evidence type="ECO:0000256" key="2">
    <source>
        <dbReference type="SAM" id="Phobius"/>
    </source>
</evidence>
<dbReference type="CDD" id="cd17569">
    <property type="entry name" value="REC_HupR-like"/>
    <property type="match status" value="1"/>
</dbReference>
<dbReference type="InterPro" id="IPR001610">
    <property type="entry name" value="PAC"/>
</dbReference>
<dbReference type="SMART" id="SM00086">
    <property type="entry name" value="PAC"/>
    <property type="match status" value="2"/>
</dbReference>
<dbReference type="InterPro" id="IPR000160">
    <property type="entry name" value="GGDEF_dom"/>
</dbReference>
<dbReference type="SMART" id="SM00052">
    <property type="entry name" value="EAL"/>
    <property type="match status" value="1"/>
</dbReference>
<dbReference type="SMART" id="SM00091">
    <property type="entry name" value="PAS"/>
    <property type="match status" value="2"/>
</dbReference>
<dbReference type="Gene3D" id="3.30.450.20">
    <property type="entry name" value="PAS domain"/>
    <property type="match status" value="2"/>
</dbReference>
<feature type="domain" description="PAS" evidence="4">
    <location>
        <begin position="507"/>
        <end position="559"/>
    </location>
</feature>
<feature type="transmembrane region" description="Helical" evidence="2">
    <location>
        <begin position="206"/>
        <end position="225"/>
    </location>
</feature>
<protein>
    <submittedName>
        <fullName evidence="8">EAL domain-containing protein</fullName>
    </submittedName>
</protein>
<dbReference type="Pfam" id="PF00072">
    <property type="entry name" value="Response_reg"/>
    <property type="match status" value="1"/>
</dbReference>
<dbReference type="InterPro" id="IPR052155">
    <property type="entry name" value="Biofilm_reg_signaling"/>
</dbReference>
<comment type="caution">
    <text evidence="8">The sequence shown here is derived from an EMBL/GenBank/DDBJ whole genome shotgun (WGS) entry which is preliminary data.</text>
</comment>
<name>A0ABT6VME8_9GAMM</name>
<evidence type="ECO:0000259" key="5">
    <source>
        <dbReference type="PROSITE" id="PS50113"/>
    </source>
</evidence>
<dbReference type="InterPro" id="IPR029787">
    <property type="entry name" value="Nucleotide_cyclase"/>
</dbReference>
<dbReference type="PANTHER" id="PTHR44757:SF2">
    <property type="entry name" value="BIOFILM ARCHITECTURE MAINTENANCE PROTEIN MBAA"/>
    <property type="match status" value="1"/>
</dbReference>
<dbReference type="SUPFAM" id="SSF55785">
    <property type="entry name" value="PYP-like sensor domain (PAS domain)"/>
    <property type="match status" value="2"/>
</dbReference>
<dbReference type="CDD" id="cd00130">
    <property type="entry name" value="PAS"/>
    <property type="match status" value="2"/>
</dbReference>
<dbReference type="PROSITE" id="PS50113">
    <property type="entry name" value="PAC"/>
    <property type="match status" value="1"/>
</dbReference>
<dbReference type="SMART" id="SM00448">
    <property type="entry name" value="REC"/>
    <property type="match status" value="1"/>
</dbReference>
<reference evidence="8 9" key="1">
    <citation type="submission" date="2023-04" db="EMBL/GenBank/DDBJ databases">
        <title>Halomonas strains isolated from rhizosphere soil.</title>
        <authorList>
            <person name="Xu L."/>
            <person name="Sun J.-Q."/>
        </authorList>
    </citation>
    <scope>NUCLEOTIDE SEQUENCE [LARGE SCALE GENOMIC DNA]</scope>
    <source>
        <strain evidence="8 9">LN1S58</strain>
    </source>
</reference>
<gene>
    <name evidence="8" type="ORF">QLQ84_15310</name>
</gene>
<evidence type="ECO:0000256" key="1">
    <source>
        <dbReference type="PROSITE-ProRule" id="PRU00169"/>
    </source>
</evidence>
<feature type="domain" description="Response regulatory" evidence="3">
    <location>
        <begin position="1180"/>
        <end position="1295"/>
    </location>
</feature>
<dbReference type="PROSITE" id="PS50110">
    <property type="entry name" value="RESPONSE_REGULATORY"/>
    <property type="match status" value="1"/>
</dbReference>
<dbReference type="Gene3D" id="3.20.20.450">
    <property type="entry name" value="EAL domain"/>
    <property type="match status" value="1"/>
</dbReference>
<dbReference type="InterPro" id="IPR000700">
    <property type="entry name" value="PAS-assoc_C"/>
</dbReference>
<feature type="transmembrane region" description="Helical" evidence="2">
    <location>
        <begin position="176"/>
        <end position="194"/>
    </location>
</feature>
<dbReference type="SUPFAM" id="SSF141868">
    <property type="entry name" value="EAL domain-like"/>
    <property type="match status" value="1"/>
</dbReference>
<feature type="modified residue" description="4-aspartylphosphate" evidence="1">
    <location>
        <position position="1229"/>
    </location>
</feature>
<dbReference type="InterPro" id="IPR000014">
    <property type="entry name" value="PAS"/>
</dbReference>
<feature type="domain" description="PAS" evidence="4">
    <location>
        <begin position="606"/>
        <end position="689"/>
    </location>
</feature>
<dbReference type="Gene3D" id="3.30.70.270">
    <property type="match status" value="1"/>
</dbReference>
<feature type="transmembrane region" description="Helical" evidence="2">
    <location>
        <begin position="40"/>
        <end position="60"/>
    </location>
</feature>
<dbReference type="SMART" id="SM00267">
    <property type="entry name" value="GGDEF"/>
    <property type="match status" value="1"/>
</dbReference>
<feature type="domain" description="EAL" evidence="6">
    <location>
        <begin position="908"/>
        <end position="1162"/>
    </location>
</feature>
<dbReference type="InterPro" id="IPR043128">
    <property type="entry name" value="Rev_trsase/Diguanyl_cyclase"/>
</dbReference>
<evidence type="ECO:0000313" key="9">
    <source>
        <dbReference type="Proteomes" id="UP001244242"/>
    </source>
</evidence>
<dbReference type="Gene3D" id="3.40.50.2300">
    <property type="match status" value="1"/>
</dbReference>